<dbReference type="Proteomes" id="UP000243180">
    <property type="component" value="Chromosome"/>
</dbReference>
<keyword evidence="2" id="KW-1185">Reference proteome</keyword>
<proteinExistence type="predicted"/>
<name>A0A1B4XJ57_9GAMM</name>
<reference evidence="1 2" key="1">
    <citation type="submission" date="2015-05" db="EMBL/GenBank/DDBJ databases">
        <title>Complete genome sequence of a sulfur-oxidizing gammaproteobacterium strain HA5.</title>
        <authorList>
            <person name="Miura A."/>
            <person name="Kojima H."/>
            <person name="Fukui M."/>
        </authorList>
    </citation>
    <scope>NUCLEOTIDE SEQUENCE [LARGE SCALE GENOMIC DNA]</scope>
    <source>
        <strain evidence="1 2">HA5</strain>
    </source>
</reference>
<sequence length="178" mass="20134">MPAIKLMALFEGYYVENGIAPENREQLEAYAGKADKQIEWKYFPLVEFFQTANENVIRTDIVSRSSAVESGEIRTSWKFHLSRTSSSEKNIHVAISPLSYVCVRGKTDPADTMGKFFLELVIGYLAKSPVPRSTESCLRPYADQADTTNQRTDLMKKKLDEKMKVLQMKSKEAPQGAN</sequence>
<gene>
    <name evidence="1" type="ORF">SCL_2560</name>
</gene>
<evidence type="ECO:0000313" key="1">
    <source>
        <dbReference type="EMBL" id="BAV34837.1"/>
    </source>
</evidence>
<dbReference type="AlphaFoldDB" id="A0A1B4XJ57"/>
<accession>A0A1B4XJ57</accession>
<dbReference type="KEGG" id="slim:SCL_2560"/>
<dbReference type="InParanoid" id="A0A1B4XJ57"/>
<dbReference type="EMBL" id="AP014879">
    <property type="protein sequence ID" value="BAV34837.1"/>
    <property type="molecule type" value="Genomic_DNA"/>
</dbReference>
<protein>
    <submittedName>
        <fullName evidence="1">Uncharacterized protein</fullName>
    </submittedName>
</protein>
<organism evidence="1 2">
    <name type="scientific">Sulfuricaulis limicola</name>
    <dbReference type="NCBI Taxonomy" id="1620215"/>
    <lineage>
        <taxon>Bacteria</taxon>
        <taxon>Pseudomonadati</taxon>
        <taxon>Pseudomonadota</taxon>
        <taxon>Gammaproteobacteria</taxon>
        <taxon>Acidiferrobacterales</taxon>
        <taxon>Acidiferrobacteraceae</taxon>
        <taxon>Sulfuricaulis</taxon>
    </lineage>
</organism>
<evidence type="ECO:0000313" key="2">
    <source>
        <dbReference type="Proteomes" id="UP000243180"/>
    </source>
</evidence>